<sequence length="123" mass="12943">MLPGASLRTVLLVGLFLACGIFQTLAQPPDALNYPNVITFGAFSGTICYSNSVAVKTLTPITTRTLTFVPGTALTYVICYNNLLLHPFEVTLIGGGIGTTAETSIVISSTTGKLFANCDAYCK</sequence>
<feature type="chain" id="PRO_5030024249" description="Transmembrane protein" evidence="1">
    <location>
        <begin position="27"/>
        <end position="123"/>
    </location>
</feature>
<feature type="signal peptide" evidence="1">
    <location>
        <begin position="1"/>
        <end position="26"/>
    </location>
</feature>
<keyword evidence="1" id="KW-0732">Signal</keyword>
<accession>A0A182RL97</accession>
<evidence type="ECO:0000256" key="1">
    <source>
        <dbReference type="SAM" id="SignalP"/>
    </source>
</evidence>
<organism evidence="2">
    <name type="scientific">Anopheles funestus</name>
    <name type="common">African malaria mosquito</name>
    <dbReference type="NCBI Taxonomy" id="62324"/>
    <lineage>
        <taxon>Eukaryota</taxon>
        <taxon>Metazoa</taxon>
        <taxon>Ecdysozoa</taxon>
        <taxon>Arthropoda</taxon>
        <taxon>Hexapoda</taxon>
        <taxon>Insecta</taxon>
        <taxon>Pterygota</taxon>
        <taxon>Neoptera</taxon>
        <taxon>Endopterygota</taxon>
        <taxon>Diptera</taxon>
        <taxon>Nematocera</taxon>
        <taxon>Culicoidea</taxon>
        <taxon>Culicidae</taxon>
        <taxon>Anophelinae</taxon>
        <taxon>Anopheles</taxon>
    </lineage>
</organism>
<dbReference type="VEuPathDB" id="VectorBase:AFUN007015"/>
<protein>
    <recommendedName>
        <fullName evidence="3">Transmembrane protein</fullName>
    </recommendedName>
</protein>
<name>A0A182RL97_ANOFN</name>
<dbReference type="AlphaFoldDB" id="A0A182RL97"/>
<dbReference type="EnsemblMetazoa" id="AFUN007015-RA">
    <property type="protein sequence ID" value="AFUN007015-PA"/>
    <property type="gene ID" value="AFUN007015"/>
</dbReference>
<evidence type="ECO:0008006" key="3">
    <source>
        <dbReference type="Google" id="ProtNLM"/>
    </source>
</evidence>
<proteinExistence type="predicted"/>
<reference evidence="2" key="1">
    <citation type="submission" date="2020-05" db="UniProtKB">
        <authorList>
            <consortium name="EnsemblMetazoa"/>
        </authorList>
    </citation>
    <scope>IDENTIFICATION</scope>
    <source>
        <strain evidence="2">FUMOZ</strain>
    </source>
</reference>
<evidence type="ECO:0000313" key="2">
    <source>
        <dbReference type="EnsemblMetazoa" id="AFUN007015-PA"/>
    </source>
</evidence>